<dbReference type="OrthoDB" id="3716589at2"/>
<sequence>MSGKPRDGNPRDGNPRDRKPYMRLAGMLGEAGRNLVTGTTHACALVISLACMIALLTGADWMTIAGIQRQTNEYVASGGSTWVLEYNDHIDGAACDRLASLDGVQASGAVRQTDERLVLATLPSTGVPIYETTPGALAVFALGTTGTQSEYGVGELSSDPPTQGVMLSTDAAAPFHAQAGQRLALKDGRHVDVSGIFDWPEDGRKAGFSYAALAPVPAGSEEAFSQCWVRAWPQTKDIEALLRLATDNRATDSTQAPPTVSRLNISKGATLDSAALFSSRLTAVAPWVALVMSASLGFVATRMRRLEMASALHCGVPKTALLAQLMVETLVWSLSGALLASPLPAWIWLDNSVAEATVVIGVLLRVFVAAVIGALSGAAAAVLLTRESRLLRYFKSR</sequence>
<dbReference type="Proteomes" id="UP000235050">
    <property type="component" value="Unassembled WGS sequence"/>
</dbReference>
<keyword evidence="4" id="KW-1185">Reference proteome</keyword>
<protein>
    <recommendedName>
        <fullName evidence="5">ABC transporter permease</fullName>
    </recommendedName>
</protein>
<accession>A0A2N5J9F1</accession>
<dbReference type="EMBL" id="NMWU01000023">
    <property type="protein sequence ID" value="PLS30839.1"/>
    <property type="molecule type" value="Genomic_DNA"/>
</dbReference>
<proteinExistence type="predicted"/>
<feature type="transmembrane region" description="Helical" evidence="2">
    <location>
        <begin position="359"/>
        <end position="385"/>
    </location>
</feature>
<dbReference type="RefSeq" id="WP_101616773.1">
    <property type="nucleotide sequence ID" value="NZ_NMWU01000023.1"/>
</dbReference>
<keyword evidence="2" id="KW-0812">Transmembrane</keyword>
<dbReference type="AlphaFoldDB" id="A0A2N5J9F1"/>
<reference evidence="3 4" key="1">
    <citation type="submission" date="2017-07" db="EMBL/GenBank/DDBJ databases">
        <title>Bifidobacterium novel species.</title>
        <authorList>
            <person name="Lugli G.A."/>
            <person name="Milani C."/>
            <person name="Duranti S."/>
            <person name="Mangifesta M."/>
        </authorList>
    </citation>
    <scope>NUCLEOTIDE SEQUENCE [LARGE SCALE GENOMIC DNA]</scope>
    <source>
        <strain evidence="4">Uis1B</strain>
    </source>
</reference>
<keyword evidence="2" id="KW-0472">Membrane</keyword>
<gene>
    <name evidence="3" type="ORF">Uis1B_1313</name>
</gene>
<keyword evidence="2" id="KW-1133">Transmembrane helix</keyword>
<feature type="transmembrane region" description="Helical" evidence="2">
    <location>
        <begin position="321"/>
        <end position="347"/>
    </location>
</feature>
<evidence type="ECO:0000313" key="4">
    <source>
        <dbReference type="Proteomes" id="UP000235050"/>
    </source>
</evidence>
<feature type="region of interest" description="Disordered" evidence="1">
    <location>
        <begin position="1"/>
        <end position="20"/>
    </location>
</feature>
<comment type="caution">
    <text evidence="3">The sequence shown here is derived from an EMBL/GenBank/DDBJ whole genome shotgun (WGS) entry which is preliminary data.</text>
</comment>
<evidence type="ECO:0000256" key="1">
    <source>
        <dbReference type="SAM" id="MobiDB-lite"/>
    </source>
</evidence>
<feature type="transmembrane region" description="Helical" evidence="2">
    <location>
        <begin position="281"/>
        <end position="300"/>
    </location>
</feature>
<organism evidence="3 4">
    <name type="scientific">Bifidobacterium margollesii</name>
    <dbReference type="NCBI Taxonomy" id="2020964"/>
    <lineage>
        <taxon>Bacteria</taxon>
        <taxon>Bacillati</taxon>
        <taxon>Actinomycetota</taxon>
        <taxon>Actinomycetes</taxon>
        <taxon>Bifidobacteriales</taxon>
        <taxon>Bifidobacteriaceae</taxon>
        <taxon>Bifidobacterium</taxon>
    </lineage>
</organism>
<name>A0A2N5J9F1_9BIFI</name>
<evidence type="ECO:0000313" key="3">
    <source>
        <dbReference type="EMBL" id="PLS30839.1"/>
    </source>
</evidence>
<evidence type="ECO:0008006" key="5">
    <source>
        <dbReference type="Google" id="ProtNLM"/>
    </source>
</evidence>
<evidence type="ECO:0000256" key="2">
    <source>
        <dbReference type="SAM" id="Phobius"/>
    </source>
</evidence>